<keyword evidence="3" id="KW-1185">Reference proteome</keyword>
<proteinExistence type="predicted"/>
<reference evidence="2 3" key="1">
    <citation type="journal article" date="2017" name="Gigascience">
        <title>Genome sequence of the small brown planthopper, Laodelphax striatellus.</title>
        <authorList>
            <person name="Zhu J."/>
            <person name="Jiang F."/>
            <person name="Wang X."/>
            <person name="Yang P."/>
            <person name="Bao Y."/>
            <person name="Zhao W."/>
            <person name="Wang W."/>
            <person name="Lu H."/>
            <person name="Wang Q."/>
            <person name="Cui N."/>
            <person name="Li J."/>
            <person name="Chen X."/>
            <person name="Luo L."/>
            <person name="Yu J."/>
            <person name="Kang L."/>
            <person name="Cui F."/>
        </authorList>
    </citation>
    <scope>NUCLEOTIDE SEQUENCE [LARGE SCALE GENOMIC DNA]</scope>
    <source>
        <strain evidence="2">Lst14</strain>
    </source>
</reference>
<dbReference type="EMBL" id="QKKF02024518">
    <property type="protein sequence ID" value="RZF37435.1"/>
    <property type="molecule type" value="Genomic_DNA"/>
</dbReference>
<dbReference type="Proteomes" id="UP000291343">
    <property type="component" value="Unassembled WGS sequence"/>
</dbReference>
<feature type="compositionally biased region" description="Pro residues" evidence="1">
    <location>
        <begin position="29"/>
        <end position="38"/>
    </location>
</feature>
<dbReference type="InParanoid" id="A0A482WV08"/>
<evidence type="ECO:0000313" key="3">
    <source>
        <dbReference type="Proteomes" id="UP000291343"/>
    </source>
</evidence>
<dbReference type="OrthoDB" id="6155966at2759"/>
<comment type="caution">
    <text evidence="2">The sequence shown here is derived from an EMBL/GenBank/DDBJ whole genome shotgun (WGS) entry which is preliminary data.</text>
</comment>
<sequence length="72" mass="7882">MTEGGHWQDDDNEAGGREGSSSPELEVDSPPPQPPPPIAKNSQAFSVSALLRPDLPRQRRRPTFTETVSVTR</sequence>
<dbReference type="AlphaFoldDB" id="A0A482WV08"/>
<gene>
    <name evidence="2" type="ORF">LSTR_LSTR016757</name>
</gene>
<name>A0A482WV08_LAOST</name>
<organism evidence="2 3">
    <name type="scientific">Laodelphax striatellus</name>
    <name type="common">Small brown planthopper</name>
    <name type="synonym">Delphax striatella</name>
    <dbReference type="NCBI Taxonomy" id="195883"/>
    <lineage>
        <taxon>Eukaryota</taxon>
        <taxon>Metazoa</taxon>
        <taxon>Ecdysozoa</taxon>
        <taxon>Arthropoda</taxon>
        <taxon>Hexapoda</taxon>
        <taxon>Insecta</taxon>
        <taxon>Pterygota</taxon>
        <taxon>Neoptera</taxon>
        <taxon>Paraneoptera</taxon>
        <taxon>Hemiptera</taxon>
        <taxon>Auchenorrhyncha</taxon>
        <taxon>Fulgoroidea</taxon>
        <taxon>Delphacidae</taxon>
        <taxon>Criomorphinae</taxon>
        <taxon>Laodelphax</taxon>
    </lineage>
</organism>
<accession>A0A482WV08</accession>
<feature type="region of interest" description="Disordered" evidence="1">
    <location>
        <begin position="1"/>
        <end position="72"/>
    </location>
</feature>
<evidence type="ECO:0000313" key="2">
    <source>
        <dbReference type="EMBL" id="RZF37435.1"/>
    </source>
</evidence>
<evidence type="ECO:0000256" key="1">
    <source>
        <dbReference type="SAM" id="MobiDB-lite"/>
    </source>
</evidence>
<protein>
    <submittedName>
        <fullName evidence="2">Uncharacterized protein</fullName>
    </submittedName>
</protein>